<feature type="domain" description="U3 small nucleolar RNA-associated protein 20 N-terminal" evidence="2">
    <location>
        <begin position="828"/>
        <end position="1404"/>
    </location>
</feature>
<evidence type="ECO:0000259" key="4">
    <source>
        <dbReference type="Pfam" id="PF23099"/>
    </source>
</evidence>
<proteinExistence type="predicted"/>
<reference evidence="5" key="1">
    <citation type="submission" date="2020-01" db="EMBL/GenBank/DDBJ databases">
        <authorList>
            <person name="Mishra B."/>
        </authorList>
    </citation>
    <scope>NUCLEOTIDE SEQUENCE [LARGE SCALE GENOMIC DNA]</scope>
</reference>
<dbReference type="Pfam" id="PF23099">
    <property type="entry name" value="UTP20_C"/>
    <property type="match status" value="1"/>
</dbReference>
<dbReference type="SUPFAM" id="SSF48371">
    <property type="entry name" value="ARM repeat"/>
    <property type="match status" value="3"/>
</dbReference>
<dbReference type="Proteomes" id="UP000467841">
    <property type="component" value="Unassembled WGS sequence"/>
</dbReference>
<keyword evidence="6" id="KW-1185">Reference proteome</keyword>
<organism evidence="5 6">
    <name type="scientific">Microthlaspi erraticum</name>
    <dbReference type="NCBI Taxonomy" id="1685480"/>
    <lineage>
        <taxon>Eukaryota</taxon>
        <taxon>Viridiplantae</taxon>
        <taxon>Streptophyta</taxon>
        <taxon>Embryophyta</taxon>
        <taxon>Tracheophyta</taxon>
        <taxon>Spermatophyta</taxon>
        <taxon>Magnoliopsida</taxon>
        <taxon>eudicotyledons</taxon>
        <taxon>Gunneridae</taxon>
        <taxon>Pentapetalae</taxon>
        <taxon>rosids</taxon>
        <taxon>malvids</taxon>
        <taxon>Brassicales</taxon>
        <taxon>Brassicaceae</taxon>
        <taxon>Coluteocarpeae</taxon>
        <taxon>Microthlaspi</taxon>
    </lineage>
</organism>
<dbReference type="InterPro" id="IPR011989">
    <property type="entry name" value="ARM-like"/>
</dbReference>
<feature type="region of interest" description="Disordered" evidence="1">
    <location>
        <begin position="1854"/>
        <end position="1879"/>
    </location>
</feature>
<dbReference type="OrthoDB" id="360653at2759"/>
<dbReference type="Pfam" id="PF20416">
    <property type="entry name" value="UTP20"/>
    <property type="match status" value="1"/>
</dbReference>
<protein>
    <submittedName>
        <fullName evidence="5">Uncharacterized protein</fullName>
    </submittedName>
</protein>
<dbReference type="Gene3D" id="1.25.10.10">
    <property type="entry name" value="Leucine-rich Repeat Variant"/>
    <property type="match status" value="2"/>
</dbReference>
<feature type="domain" description="U3 small nucleolar RNA-associated protein 20" evidence="3">
    <location>
        <begin position="1627"/>
        <end position="1845"/>
    </location>
</feature>
<sequence>MATLNDSRAVKSLNESKGSNRYKFKSFNGRMNDNEIKVFRSLDKVKSEPSEGSTFFKDCLVELRELNTAADFILFYEEMLPFVQTLPLVILQKELIFSKLVSGLQMEARFSLEAFLRLIAALSRDLLEDFIPFVPRIVTSLVILLKKLGHKEPEIIVQIFSSWSEIMMHLQKYLICDIEGILRDTLELRYYPDDCIIKLTSASMSSLLRNAPVDQLKIGIKRILSEVADQPDRAGGGVLLYYVMTRTTTNLHSKAEMVLRFLLKDSTLSFPQGSGSTVEVVSSNLQRLCEDYRVEELSVLWSCLYDEIKEAISNRNTIHLSRLLTVLTSVVGIKKGLKVHDYSSLIGIVSQIVSTFMDSSDNISAVTDGVLRLILCTIDRPMSVSEMESIALQWTPIFALKSSSAINNMIWGSSEEAMPLLLSLCETQQQCETFESKYVRIHEFLEENINKFQKNIEDTGLAQIDEAELATVWGVVNCYPYFKVDSSLLIRLKNTLRQHLAISVVNTFSAPELMWQSLLGTALSSCHKLYNHSDLEEALSLAKQYKSCVQVLSPVADYLDFVYRPASADDDSPKAYPELQADKAEHAFGIFSENLRHPNKDIRLLTLRILCHFETLPSNLSSEEHHPMKKLKTESLPKANVLQLLHTVEESDLRVSTEMKLDSLITRIHMELSAGRVHEAYVPLVFNGMIGLFHNRFSKIWERASECLAELMKMHTGTVWNDFVRYLGQCQLKLEALHNHTESENYSISQKYTGLMERFNSFLFPPSDGTPTATLVSLLLETLQKVPTVAQSQASDIHPLFLRFLGYNSENPMRVGLYNGGACKGEDWKKLLVQWLNLLKLMRNPKSSGFSQFVNDVLQNRFLDDNDAEIQTNVLDCLLLSNDYLLPHRQRLGNLIKPKELREELTNWNFSKDIEEAHRSHLVSLHTSISHREAVLCVISQLDVNELALFFTLLMKPLNIISEETMDLFWSSGKSSLDYFQKSNFLKYFNVDAISTLSREKKSGFLHVIQHILEVFDEFHVLPFLDFLMGCVVRLLVNYAPDIDEERNIGKETVSTNHNQAGTFSKHFKELRSLCLKIIAHVLDKYEDCDLGSEFWDLFFSSVNPLMKNFKQEGSSSEKPSSLFSCFLSMSKSRNLVTFLCREESLVLDIFSIITVTTASEAIKSSALSFIKNLLSLENGLNDDDHMIKGFLDPYIGSLINNLHSLFCGGILKRKSVKYHGEREIKILKLLTKHIRDDSHVMKFLDVLLSFLDKRVKDSDVHREALLAIQEITSLLGIESTSKIIKTVSPLLVDAELGVRLCICDLLGSLAKIDVSLDLVAKCVSDMNAITPMEVDDLDYDTITDAYAKIDAEFFSKSSEQHMMIILSQSLYNMSSEELTLTDSARNLLCSFVEFAASILCQEASAHSDTGKEVSEDDASWTGDRVLWIMNKFVLKHIGDAVNRGISSGKGEILLIRKMVITLPDSGNLAAFRRLCSEDNEVDFFKNVFSIQAQRRAKATKRFAKMIKDSSVPVPEGVVRKLFVSVFFNMLLDGKDGKGKNVHDACAEALASVSAHMSWNPYYALLNRCFREMKKHTGMTKRLMSLVCSILDEFHFAKDGYALEDEEIRTCLEKTLLPKIRKLMDSEQTDGSVHVKGYVAAVKVLKLLPREIMDSNIDSIVSKIAKFLRNREESTRDKARKALADCLKELGLEDYLQLIVRKLAALLTKGSEVHVLGYTVSYILSECLPNPTGWKLDHCLKELLGVVEADVLGGADEQKDDRKHSSRKKKETIARKSLDILKLIAENVTFRSHALELLSPVTAQLQGHMTSKLKSKLEEMLKHIAAGVEGNPSVEQRDLFCFIYDRVDDGINNKSGLGDQVSSQPSRKKRKMGHKQETNGAKSCPHLITVFALDLLHNRLKKIQPNNANNKELVSMLDPFVKLLVGCLSSKYEDVVSSSVRCFTSLIRLQLPSLKSEAGKVKTEVLTIVAKSEVSSSSPLVKSCLKFIRALVGNGNFSLSSEELKMLIQFPMFVDLESDTSVESLNSSLSLLKAIVKRKHVFPKVYDVADQVSKLMITHQDKSIQKNCRELLLEFLVSDTLSEKRLESQSNFLLNHLTYKHSSGREAVLDFLQGFIEKFSNPNLGKQSVLDKQSQNLFLALAVRLATDDAKELLPKICSVIKHLIGRMSNYHSSLEHCLGWYKQENSQAKAAQVLGLFIEARKEAFPKHIRNKLLQEAKTILKSSIQLQNTIEEGSVPLWKEAYYSLVMLEKMLKQFPDLCFEKDLEDVWKMVFKLLLHPHEWLQTITCRLLNYYFMKMADKPQGLVADSLLGKLNSLFMVAASLCFQLKLKVSRCTVVNKKNDATAEEGKKDNVATEEDIVTENIVFAVSGLHSMIGKSDHEYWSSLGSVEQAEFLEAFRVFDSGKVRSDFLALTSGNFSEKGQDDVRNVLIGSLLKRMGKIAFDTESLQMRVVFNVYKDFASQLNQEECRLYAFKILLPLYKVCQGFTGKVISDELKQLAEEVRDSIRDERLGSQMFVQVYGEIKKSMETKREKRKREEKLMAVVNPERNAKRKLKLASKNKANKKRRIMGNKFGR</sequence>
<dbReference type="EMBL" id="CACVBM020001163">
    <property type="protein sequence ID" value="CAA7036210.1"/>
    <property type="molecule type" value="Genomic_DNA"/>
</dbReference>
<evidence type="ECO:0000256" key="1">
    <source>
        <dbReference type="SAM" id="MobiDB-lite"/>
    </source>
</evidence>
<comment type="caution">
    <text evidence="5">The sequence shown here is derived from an EMBL/GenBank/DDBJ whole genome shotgun (WGS) entry which is preliminary data.</text>
</comment>
<dbReference type="InterPro" id="IPR046523">
    <property type="entry name" value="UTP20_dom"/>
</dbReference>
<dbReference type="GO" id="GO:0032040">
    <property type="term" value="C:small-subunit processome"/>
    <property type="evidence" value="ECO:0007669"/>
    <property type="project" value="TreeGrafter"/>
</dbReference>
<dbReference type="InterPro" id="IPR011430">
    <property type="entry name" value="UTP20_N"/>
</dbReference>
<evidence type="ECO:0000259" key="3">
    <source>
        <dbReference type="Pfam" id="PF20416"/>
    </source>
</evidence>
<evidence type="ECO:0000313" key="6">
    <source>
        <dbReference type="Proteomes" id="UP000467841"/>
    </source>
</evidence>
<feature type="compositionally biased region" description="Polar residues" evidence="1">
    <location>
        <begin position="1854"/>
        <end position="1865"/>
    </location>
</feature>
<feature type="domain" description="U3 small nucleolar RNA-associated protein 20 C-terminal" evidence="4">
    <location>
        <begin position="2449"/>
        <end position="2571"/>
    </location>
</feature>
<dbReference type="InterPro" id="IPR052575">
    <property type="entry name" value="SSU_processome_comp_20"/>
</dbReference>
<evidence type="ECO:0000259" key="2">
    <source>
        <dbReference type="Pfam" id="PF07539"/>
    </source>
</evidence>
<dbReference type="GO" id="GO:0030686">
    <property type="term" value="C:90S preribosome"/>
    <property type="evidence" value="ECO:0007669"/>
    <property type="project" value="TreeGrafter"/>
</dbReference>
<dbReference type="InterPro" id="IPR057525">
    <property type="entry name" value="UTP20_C"/>
</dbReference>
<dbReference type="PANTHER" id="PTHR17695">
    <property type="entry name" value="SMALL SUBUNIT PROCESSOME COMPONENT 20 HOMOLOG"/>
    <property type="match status" value="1"/>
</dbReference>
<gene>
    <name evidence="5" type="ORF">MERR_LOCUS23445</name>
</gene>
<evidence type="ECO:0000313" key="5">
    <source>
        <dbReference type="EMBL" id="CAA7036210.1"/>
    </source>
</evidence>
<dbReference type="InterPro" id="IPR016024">
    <property type="entry name" value="ARM-type_fold"/>
</dbReference>
<dbReference type="Pfam" id="PF07539">
    <property type="entry name" value="UTP20_N"/>
    <property type="match status" value="1"/>
</dbReference>
<dbReference type="PANTHER" id="PTHR17695:SF11">
    <property type="entry name" value="SMALL SUBUNIT PROCESSOME COMPONENT 20 HOMOLOG"/>
    <property type="match status" value="1"/>
</dbReference>
<name>A0A6D2J8U9_9BRAS</name>
<accession>A0A6D2J8U9</accession>